<dbReference type="AlphaFoldDB" id="A0A4Y2BG59"/>
<gene>
    <name evidence="1" type="ORF">AVEN_195137_1</name>
</gene>
<accession>A0A4Y2BG59</accession>
<comment type="caution">
    <text evidence="1">The sequence shown here is derived from an EMBL/GenBank/DDBJ whole genome shotgun (WGS) entry which is preliminary data.</text>
</comment>
<dbReference type="Proteomes" id="UP000499080">
    <property type="component" value="Unassembled WGS sequence"/>
</dbReference>
<sequence length="219" mass="24138">MEFIMEFPGSCDTRHVCCAELIIAFICCVETTYSLSGLDIRHFWAGYAPPSTRNSWKFVGLPLAGGTDGPGQRGEECASPCQILSPLATPRTPSQRSPAHAIGQNVNFRQRKFQSVGDKPTNFQEFRVDGGHIRPKNGEYLRPEREYVVSTQHVAHAAGNMGGGCDFTTQLNCLVGPGHAEVRSDGNDPWWLRVKIATVMECINEQEKDVNTVRVRAAS</sequence>
<evidence type="ECO:0000313" key="2">
    <source>
        <dbReference type="Proteomes" id="UP000499080"/>
    </source>
</evidence>
<reference evidence="1 2" key="1">
    <citation type="journal article" date="2019" name="Sci. Rep.">
        <title>Orb-weaving spider Araneus ventricosus genome elucidates the spidroin gene catalogue.</title>
        <authorList>
            <person name="Kono N."/>
            <person name="Nakamura H."/>
            <person name="Ohtoshi R."/>
            <person name="Moran D.A.P."/>
            <person name="Shinohara A."/>
            <person name="Yoshida Y."/>
            <person name="Fujiwara M."/>
            <person name="Mori M."/>
            <person name="Tomita M."/>
            <person name="Arakawa K."/>
        </authorList>
    </citation>
    <scope>NUCLEOTIDE SEQUENCE [LARGE SCALE GENOMIC DNA]</scope>
</reference>
<name>A0A4Y2BG59_ARAVE</name>
<proteinExistence type="predicted"/>
<keyword evidence="2" id="KW-1185">Reference proteome</keyword>
<evidence type="ECO:0000313" key="1">
    <source>
        <dbReference type="EMBL" id="GBL91252.1"/>
    </source>
</evidence>
<protein>
    <submittedName>
        <fullName evidence="1">Uncharacterized protein</fullName>
    </submittedName>
</protein>
<organism evidence="1 2">
    <name type="scientific">Araneus ventricosus</name>
    <name type="common">Orbweaver spider</name>
    <name type="synonym">Epeira ventricosa</name>
    <dbReference type="NCBI Taxonomy" id="182803"/>
    <lineage>
        <taxon>Eukaryota</taxon>
        <taxon>Metazoa</taxon>
        <taxon>Ecdysozoa</taxon>
        <taxon>Arthropoda</taxon>
        <taxon>Chelicerata</taxon>
        <taxon>Arachnida</taxon>
        <taxon>Araneae</taxon>
        <taxon>Araneomorphae</taxon>
        <taxon>Entelegynae</taxon>
        <taxon>Araneoidea</taxon>
        <taxon>Araneidae</taxon>
        <taxon>Araneus</taxon>
    </lineage>
</organism>
<dbReference type="EMBL" id="BGPR01000077">
    <property type="protein sequence ID" value="GBL91252.1"/>
    <property type="molecule type" value="Genomic_DNA"/>
</dbReference>